<proteinExistence type="predicted"/>
<dbReference type="Gene3D" id="3.40.50.2000">
    <property type="entry name" value="Glycogen Phosphorylase B"/>
    <property type="match status" value="2"/>
</dbReference>
<dbReference type="PANTHER" id="PTHR12526">
    <property type="entry name" value="GLYCOSYLTRANSFERASE"/>
    <property type="match status" value="1"/>
</dbReference>
<evidence type="ECO:0000256" key="2">
    <source>
        <dbReference type="ARBA" id="ARBA00022679"/>
    </source>
</evidence>
<organism evidence="4 5">
    <name type="scientific">Nocardioides massiliensis</name>
    <dbReference type="NCBI Taxonomy" id="1325935"/>
    <lineage>
        <taxon>Bacteria</taxon>
        <taxon>Bacillati</taxon>
        <taxon>Actinomycetota</taxon>
        <taxon>Actinomycetes</taxon>
        <taxon>Propionibacteriales</taxon>
        <taxon>Nocardioidaceae</taxon>
        <taxon>Nocardioides</taxon>
    </lineage>
</organism>
<dbReference type="Pfam" id="PF13439">
    <property type="entry name" value="Glyco_transf_4"/>
    <property type="match status" value="1"/>
</dbReference>
<evidence type="ECO:0000313" key="4">
    <source>
        <dbReference type="EMBL" id="MDP9821543.1"/>
    </source>
</evidence>
<dbReference type="EMBL" id="JAUSQM010000001">
    <property type="protein sequence ID" value="MDP9821543.1"/>
    <property type="molecule type" value="Genomic_DNA"/>
</dbReference>
<comment type="caution">
    <text evidence="4">The sequence shown here is derived from an EMBL/GenBank/DDBJ whole genome shotgun (WGS) entry which is preliminary data.</text>
</comment>
<evidence type="ECO:0000256" key="1">
    <source>
        <dbReference type="ARBA" id="ARBA00022676"/>
    </source>
</evidence>
<dbReference type="RefSeq" id="WP_306824945.1">
    <property type="nucleotide sequence ID" value="NZ_JAUSQM010000001.1"/>
</dbReference>
<keyword evidence="1" id="KW-0328">Glycosyltransferase</keyword>
<dbReference type="Pfam" id="PF13692">
    <property type="entry name" value="Glyco_trans_1_4"/>
    <property type="match status" value="1"/>
</dbReference>
<protein>
    <submittedName>
        <fullName evidence="4">Glycosyltransferase involved in cell wall biosynthesis</fullName>
    </submittedName>
</protein>
<name>A0ABT9NM92_9ACTN</name>
<keyword evidence="5" id="KW-1185">Reference proteome</keyword>
<dbReference type="Proteomes" id="UP001240447">
    <property type="component" value="Unassembled WGS sequence"/>
</dbReference>
<keyword evidence="2" id="KW-0808">Transferase</keyword>
<accession>A0ABT9NM92</accession>
<dbReference type="PANTHER" id="PTHR12526:SF510">
    <property type="entry name" value="D-INOSITOL 3-PHOSPHATE GLYCOSYLTRANSFERASE"/>
    <property type="match status" value="1"/>
</dbReference>
<sequence>MRIVQLYTQARGGPVDHAFDVATELARQGHESHVVGPHTPRHAALAAAGVRTHLAQMPRKGDVLGAGRLGRTLRALRPDVVHCQDRRAGLVGRLWGQTTNLATVYTLHGVPDPLAHLVPGNAAVAALTRRDRVGNLTGERLLGGVRRSLTVTPCEALTTYARTHIGLPTDRVHTVHNGVGRSWLAPATSSTSAGTDPNPTAVWVGVMQPVKRLPALVRAVAEVPDLQLVLIGDGPERARVEETVRAAGVTDRVRLVGFQPDPRPWLDAADLIVLPSAAEACPMALLQGMARGLPVVASHAGGIPELVRDGREGLLVPTGAHAALRDALTRMAGDPALRTRMGARARTRVEESFAVEHCVRRLVDVYAEVAS</sequence>
<evidence type="ECO:0000259" key="3">
    <source>
        <dbReference type="Pfam" id="PF13439"/>
    </source>
</evidence>
<dbReference type="InterPro" id="IPR028098">
    <property type="entry name" value="Glyco_trans_4-like_N"/>
</dbReference>
<dbReference type="CDD" id="cd03801">
    <property type="entry name" value="GT4_PimA-like"/>
    <property type="match status" value="1"/>
</dbReference>
<reference evidence="4 5" key="1">
    <citation type="submission" date="2023-07" db="EMBL/GenBank/DDBJ databases">
        <title>Sequencing the genomes of 1000 actinobacteria strains.</title>
        <authorList>
            <person name="Klenk H.-P."/>
        </authorList>
    </citation>
    <scope>NUCLEOTIDE SEQUENCE [LARGE SCALE GENOMIC DNA]</scope>
    <source>
        <strain evidence="4 5">GD13</strain>
    </source>
</reference>
<dbReference type="SUPFAM" id="SSF53756">
    <property type="entry name" value="UDP-Glycosyltransferase/glycogen phosphorylase"/>
    <property type="match status" value="1"/>
</dbReference>
<feature type="domain" description="Glycosyltransferase subfamily 4-like N-terminal" evidence="3">
    <location>
        <begin position="12"/>
        <end position="179"/>
    </location>
</feature>
<evidence type="ECO:0000313" key="5">
    <source>
        <dbReference type="Proteomes" id="UP001240447"/>
    </source>
</evidence>
<gene>
    <name evidence="4" type="ORF">J2S59_001352</name>
</gene>